<dbReference type="PANTHER" id="PTHR43271">
    <property type="entry name" value="BLL2771 PROTEIN"/>
    <property type="match status" value="1"/>
</dbReference>
<keyword evidence="4" id="KW-1003">Cell membrane</keyword>
<gene>
    <name evidence="10" type="ORF">EDD33_2902</name>
</gene>
<feature type="transmembrane region" description="Helical" evidence="8">
    <location>
        <begin position="310"/>
        <end position="335"/>
    </location>
</feature>
<feature type="transmembrane region" description="Helical" evidence="8">
    <location>
        <begin position="173"/>
        <end position="196"/>
    </location>
</feature>
<evidence type="ECO:0000256" key="1">
    <source>
        <dbReference type="ARBA" id="ARBA00004651"/>
    </source>
</evidence>
<feature type="transmembrane region" description="Helical" evidence="8">
    <location>
        <begin position="146"/>
        <end position="167"/>
    </location>
</feature>
<evidence type="ECO:0000313" key="11">
    <source>
        <dbReference type="Proteomes" id="UP000281738"/>
    </source>
</evidence>
<feature type="transmembrane region" description="Helical" evidence="8">
    <location>
        <begin position="114"/>
        <end position="134"/>
    </location>
</feature>
<protein>
    <submittedName>
        <fullName evidence="10">YNFM family putative membrane transporter</fullName>
    </submittedName>
</protein>
<dbReference type="Proteomes" id="UP000281738">
    <property type="component" value="Unassembled WGS sequence"/>
</dbReference>
<feature type="domain" description="Major facilitator superfamily (MFS) profile" evidence="9">
    <location>
        <begin position="17"/>
        <end position="401"/>
    </location>
</feature>
<dbReference type="SUPFAM" id="SSF103473">
    <property type="entry name" value="MFS general substrate transporter"/>
    <property type="match status" value="1"/>
</dbReference>
<keyword evidence="7 8" id="KW-0472">Membrane</keyword>
<dbReference type="InterPro" id="IPR020846">
    <property type="entry name" value="MFS_dom"/>
</dbReference>
<dbReference type="GO" id="GO:0022857">
    <property type="term" value="F:transmembrane transporter activity"/>
    <property type="evidence" value="ECO:0007669"/>
    <property type="project" value="InterPro"/>
</dbReference>
<accession>A0A3N2CX63</accession>
<evidence type="ECO:0000256" key="4">
    <source>
        <dbReference type="ARBA" id="ARBA00022475"/>
    </source>
</evidence>
<keyword evidence="6 8" id="KW-1133">Transmembrane helix</keyword>
<dbReference type="InterPro" id="IPR011701">
    <property type="entry name" value="MFS"/>
</dbReference>
<dbReference type="EMBL" id="RKHO01000001">
    <property type="protein sequence ID" value="ROR92018.1"/>
    <property type="molecule type" value="Genomic_DNA"/>
</dbReference>
<dbReference type="GO" id="GO:0005886">
    <property type="term" value="C:plasma membrane"/>
    <property type="evidence" value="ECO:0007669"/>
    <property type="project" value="UniProtKB-SubCell"/>
</dbReference>
<comment type="similarity">
    <text evidence="2">Belongs to the major facilitator superfamily.</text>
</comment>
<evidence type="ECO:0000256" key="3">
    <source>
        <dbReference type="ARBA" id="ARBA00022448"/>
    </source>
</evidence>
<evidence type="ECO:0000256" key="7">
    <source>
        <dbReference type="ARBA" id="ARBA00023136"/>
    </source>
</evidence>
<feature type="transmembrane region" description="Helical" evidence="8">
    <location>
        <begin position="375"/>
        <end position="398"/>
    </location>
</feature>
<comment type="subcellular location">
    <subcellularLocation>
        <location evidence="1">Cell membrane</location>
        <topology evidence="1">Multi-pass membrane protein</topology>
    </subcellularLocation>
</comment>
<sequence>MSAATGVDDLHRPGTPGFARLNGAMVLAGLAAFGMLYAAQPVLPQLGEDFGVGAGAASLTVSATTGALALAVLPAAWVGRRWGRGPTMRWGLVASVLLTALVAVAPGFASLVVLRVLTGLALALVVGVAMGHVGSEVHPAGLGSAMGLYVAGNSLGGVLGRLVTAGVSDLGSWRWGVGALALGAALATAAFWRLLPVSVEPAAGSGPRGDGAEADRVPWLALVALLSVPFWLMGGFVAVYNYLGFRLSEPPFDLPPALLGLVFLAYLAGTVASAAAGRAADQWGRPRVLVVAVLVMATGLAMTVPDRLVLVIVGLVVLTAGFFAAHAVASGWAPVVAGPAAVRASAAYVMAYYAGSSVFGLWVGAAWTGAGWDGVAVSVGLLVALAGVAVGVVTLAGGRRLAPVVASRHAQERDVR</sequence>
<keyword evidence="5 8" id="KW-0812">Transmembrane</keyword>
<feature type="transmembrane region" description="Helical" evidence="8">
    <location>
        <begin position="347"/>
        <end position="369"/>
    </location>
</feature>
<dbReference type="AlphaFoldDB" id="A0A3N2CX63"/>
<dbReference type="PROSITE" id="PS50850">
    <property type="entry name" value="MFS"/>
    <property type="match status" value="1"/>
</dbReference>
<evidence type="ECO:0000256" key="8">
    <source>
        <dbReference type="SAM" id="Phobius"/>
    </source>
</evidence>
<evidence type="ECO:0000313" key="10">
    <source>
        <dbReference type="EMBL" id="ROR92018.1"/>
    </source>
</evidence>
<evidence type="ECO:0000256" key="2">
    <source>
        <dbReference type="ARBA" id="ARBA00008335"/>
    </source>
</evidence>
<dbReference type="InterPro" id="IPR036259">
    <property type="entry name" value="MFS_trans_sf"/>
</dbReference>
<feature type="transmembrane region" description="Helical" evidence="8">
    <location>
        <begin position="90"/>
        <end position="108"/>
    </location>
</feature>
<dbReference type="Pfam" id="PF07690">
    <property type="entry name" value="MFS_1"/>
    <property type="match status" value="1"/>
</dbReference>
<keyword evidence="3" id="KW-0813">Transport</keyword>
<feature type="transmembrane region" description="Helical" evidence="8">
    <location>
        <begin position="288"/>
        <end position="304"/>
    </location>
</feature>
<feature type="transmembrane region" description="Helical" evidence="8">
    <location>
        <begin position="21"/>
        <end position="39"/>
    </location>
</feature>
<keyword evidence="11" id="KW-1185">Reference proteome</keyword>
<dbReference type="CDD" id="cd17324">
    <property type="entry name" value="MFS_NepI_like"/>
    <property type="match status" value="1"/>
</dbReference>
<proteinExistence type="inferred from homology"/>
<feature type="transmembrane region" description="Helical" evidence="8">
    <location>
        <begin position="255"/>
        <end position="276"/>
    </location>
</feature>
<reference evidence="10 11" key="1">
    <citation type="submission" date="2018-11" db="EMBL/GenBank/DDBJ databases">
        <title>Sequencing the genomes of 1000 actinobacteria strains.</title>
        <authorList>
            <person name="Klenk H.-P."/>
        </authorList>
    </citation>
    <scope>NUCLEOTIDE SEQUENCE [LARGE SCALE GENOMIC DNA]</scope>
    <source>
        <strain evidence="10 11">DSM 12652</strain>
    </source>
</reference>
<evidence type="ECO:0000256" key="5">
    <source>
        <dbReference type="ARBA" id="ARBA00022692"/>
    </source>
</evidence>
<evidence type="ECO:0000256" key="6">
    <source>
        <dbReference type="ARBA" id="ARBA00022989"/>
    </source>
</evidence>
<organism evidence="10 11">
    <name type="scientific">Nocardioides aurantiacus</name>
    <dbReference type="NCBI Taxonomy" id="86796"/>
    <lineage>
        <taxon>Bacteria</taxon>
        <taxon>Bacillati</taxon>
        <taxon>Actinomycetota</taxon>
        <taxon>Actinomycetes</taxon>
        <taxon>Propionibacteriales</taxon>
        <taxon>Nocardioidaceae</taxon>
        <taxon>Nocardioides</taxon>
    </lineage>
</organism>
<dbReference type="PANTHER" id="PTHR43271:SF1">
    <property type="entry name" value="INNER MEMBRANE TRANSPORT PROTEIN YNFM"/>
    <property type="match status" value="1"/>
</dbReference>
<feature type="transmembrane region" description="Helical" evidence="8">
    <location>
        <begin position="59"/>
        <end position="78"/>
    </location>
</feature>
<evidence type="ECO:0000259" key="9">
    <source>
        <dbReference type="PROSITE" id="PS50850"/>
    </source>
</evidence>
<feature type="transmembrane region" description="Helical" evidence="8">
    <location>
        <begin position="217"/>
        <end position="243"/>
    </location>
</feature>
<dbReference type="Gene3D" id="1.20.1250.20">
    <property type="entry name" value="MFS general substrate transporter like domains"/>
    <property type="match status" value="1"/>
</dbReference>
<comment type="caution">
    <text evidence="10">The sequence shown here is derived from an EMBL/GenBank/DDBJ whole genome shotgun (WGS) entry which is preliminary data.</text>
</comment>
<name>A0A3N2CX63_9ACTN</name>